<organism evidence="1 2">
    <name type="scientific">Paraburkholderia graminis</name>
    <dbReference type="NCBI Taxonomy" id="60548"/>
    <lineage>
        <taxon>Bacteria</taxon>
        <taxon>Pseudomonadati</taxon>
        <taxon>Pseudomonadota</taxon>
        <taxon>Betaproteobacteria</taxon>
        <taxon>Burkholderiales</taxon>
        <taxon>Burkholderiaceae</taxon>
        <taxon>Paraburkholderia</taxon>
    </lineage>
</organism>
<dbReference type="KEGG" id="pgp:CUJ91_24715"/>
<evidence type="ECO:0008006" key="3">
    <source>
        <dbReference type="Google" id="ProtNLM"/>
    </source>
</evidence>
<reference evidence="1 2" key="1">
    <citation type="submission" date="2023-08" db="EMBL/GenBank/DDBJ databases">
        <title>Genome sequencing of plant associated microbes to promote plant fitness in Sorghum bicolor and Oryza sativa.</title>
        <authorList>
            <person name="Coleman-Derr D."/>
        </authorList>
    </citation>
    <scope>NUCLEOTIDE SEQUENCE [LARGE SCALE GENOMIC DNA]</scope>
    <source>
        <strain evidence="1 2">SLBN-33</strain>
    </source>
</reference>
<accession>A0ABD5CFV8</accession>
<gene>
    <name evidence="1" type="ORF">QF025_002919</name>
</gene>
<dbReference type="RefSeq" id="WP_006050381.1">
    <property type="nucleotide sequence ID" value="NZ_ATXV01000006.1"/>
</dbReference>
<evidence type="ECO:0000313" key="1">
    <source>
        <dbReference type="EMBL" id="MDR6204199.1"/>
    </source>
</evidence>
<comment type="caution">
    <text evidence="1">The sequence shown here is derived from an EMBL/GenBank/DDBJ whole genome shotgun (WGS) entry which is preliminary data.</text>
</comment>
<dbReference type="AlphaFoldDB" id="A0ABD5CFV8"/>
<dbReference type="Proteomes" id="UP001245184">
    <property type="component" value="Unassembled WGS sequence"/>
</dbReference>
<protein>
    <recommendedName>
        <fullName evidence="3">RES domain-containing protein</fullName>
    </recommendedName>
</protein>
<evidence type="ECO:0000313" key="2">
    <source>
        <dbReference type="Proteomes" id="UP001245184"/>
    </source>
</evidence>
<proteinExistence type="predicted"/>
<dbReference type="EMBL" id="JAVIZN010000002">
    <property type="protein sequence ID" value="MDR6204199.1"/>
    <property type="molecule type" value="Genomic_DNA"/>
</dbReference>
<name>A0ABD5CFV8_9BURK</name>
<sequence length="150" mass="16650">MKDELLTKDVARSFHDAELLSVTHDRARSELRTTFALRGDNVRAITCEGIHALRAADIIRHNVVSRVLLSSWHRFAEGELAAKVNWANSLDGTEVRLGSPSMTRYETSIASGDWNLLVIEPSYGAEIVVICDRVALTACVDDESWLMSHG</sequence>
<dbReference type="GeneID" id="97004712"/>